<dbReference type="EMBL" id="JAVYJV010000016">
    <property type="protein sequence ID" value="KAK4351232.1"/>
    <property type="molecule type" value="Genomic_DNA"/>
</dbReference>
<protein>
    <submittedName>
        <fullName evidence="1">Uncharacterized protein</fullName>
    </submittedName>
</protein>
<proteinExistence type="predicted"/>
<dbReference type="AlphaFoldDB" id="A0AAE1V145"/>
<sequence>MGHHHQHHNHKGNRDRPFLACCCCPCYVVSSTVSMLKRCLFVACFPVLQCFGLDEHRHQHHHHGHFKQFLSPEFIARNSQVH</sequence>
<reference evidence="1" key="1">
    <citation type="submission" date="2023-12" db="EMBL/GenBank/DDBJ databases">
        <title>Genome assembly of Anisodus tanguticus.</title>
        <authorList>
            <person name="Wang Y.-J."/>
        </authorList>
    </citation>
    <scope>NUCLEOTIDE SEQUENCE</scope>
    <source>
        <strain evidence="1">KB-2021</strain>
        <tissue evidence="1">Leaf</tissue>
    </source>
</reference>
<keyword evidence="2" id="KW-1185">Reference proteome</keyword>
<evidence type="ECO:0000313" key="2">
    <source>
        <dbReference type="Proteomes" id="UP001291623"/>
    </source>
</evidence>
<gene>
    <name evidence="1" type="ORF">RND71_030545</name>
</gene>
<comment type="caution">
    <text evidence="1">The sequence shown here is derived from an EMBL/GenBank/DDBJ whole genome shotgun (WGS) entry which is preliminary data.</text>
</comment>
<name>A0AAE1V145_9SOLA</name>
<dbReference type="Proteomes" id="UP001291623">
    <property type="component" value="Unassembled WGS sequence"/>
</dbReference>
<evidence type="ECO:0000313" key="1">
    <source>
        <dbReference type="EMBL" id="KAK4351232.1"/>
    </source>
</evidence>
<accession>A0AAE1V145</accession>
<organism evidence="1 2">
    <name type="scientific">Anisodus tanguticus</name>
    <dbReference type="NCBI Taxonomy" id="243964"/>
    <lineage>
        <taxon>Eukaryota</taxon>
        <taxon>Viridiplantae</taxon>
        <taxon>Streptophyta</taxon>
        <taxon>Embryophyta</taxon>
        <taxon>Tracheophyta</taxon>
        <taxon>Spermatophyta</taxon>
        <taxon>Magnoliopsida</taxon>
        <taxon>eudicotyledons</taxon>
        <taxon>Gunneridae</taxon>
        <taxon>Pentapetalae</taxon>
        <taxon>asterids</taxon>
        <taxon>lamiids</taxon>
        <taxon>Solanales</taxon>
        <taxon>Solanaceae</taxon>
        <taxon>Solanoideae</taxon>
        <taxon>Hyoscyameae</taxon>
        <taxon>Anisodus</taxon>
    </lineage>
</organism>